<feature type="non-terminal residue" evidence="2">
    <location>
        <position position="70"/>
    </location>
</feature>
<sequence length="70" mass="7799">MGVTEETFVAWSCTEVGGTTCVAGASHVAGIRSPWYFLLFIYFFLFYFFFCFCSLKTTGPPAFFAVKPGK</sequence>
<keyword evidence="1" id="KW-0472">Membrane</keyword>
<evidence type="ECO:0000313" key="2">
    <source>
        <dbReference type="EMBL" id="CAH3170870.1"/>
    </source>
</evidence>
<name>A0ABN8R0E0_9CNID</name>
<comment type="caution">
    <text evidence="2">The sequence shown here is derived from an EMBL/GenBank/DDBJ whole genome shotgun (WGS) entry which is preliminary data.</text>
</comment>
<gene>
    <name evidence="2" type="ORF">PLOB_00011020</name>
</gene>
<dbReference type="EMBL" id="CALNXK010000159">
    <property type="protein sequence ID" value="CAH3170870.1"/>
    <property type="molecule type" value="Genomic_DNA"/>
</dbReference>
<protein>
    <recommendedName>
        <fullName evidence="4">Transmembrane protein</fullName>
    </recommendedName>
</protein>
<reference evidence="2 3" key="1">
    <citation type="submission" date="2022-05" db="EMBL/GenBank/DDBJ databases">
        <authorList>
            <consortium name="Genoscope - CEA"/>
            <person name="William W."/>
        </authorList>
    </citation>
    <scope>NUCLEOTIDE SEQUENCE [LARGE SCALE GENOMIC DNA]</scope>
</reference>
<keyword evidence="1" id="KW-0812">Transmembrane</keyword>
<feature type="transmembrane region" description="Helical" evidence="1">
    <location>
        <begin position="35"/>
        <end position="55"/>
    </location>
</feature>
<organism evidence="2 3">
    <name type="scientific">Porites lobata</name>
    <dbReference type="NCBI Taxonomy" id="104759"/>
    <lineage>
        <taxon>Eukaryota</taxon>
        <taxon>Metazoa</taxon>
        <taxon>Cnidaria</taxon>
        <taxon>Anthozoa</taxon>
        <taxon>Hexacorallia</taxon>
        <taxon>Scleractinia</taxon>
        <taxon>Fungiina</taxon>
        <taxon>Poritidae</taxon>
        <taxon>Porites</taxon>
    </lineage>
</organism>
<keyword evidence="1" id="KW-1133">Transmembrane helix</keyword>
<accession>A0ABN8R0E0</accession>
<evidence type="ECO:0008006" key="4">
    <source>
        <dbReference type="Google" id="ProtNLM"/>
    </source>
</evidence>
<evidence type="ECO:0000256" key="1">
    <source>
        <dbReference type="SAM" id="Phobius"/>
    </source>
</evidence>
<keyword evidence="3" id="KW-1185">Reference proteome</keyword>
<proteinExistence type="predicted"/>
<dbReference type="Proteomes" id="UP001159405">
    <property type="component" value="Unassembled WGS sequence"/>
</dbReference>
<evidence type="ECO:0000313" key="3">
    <source>
        <dbReference type="Proteomes" id="UP001159405"/>
    </source>
</evidence>